<keyword evidence="2" id="KW-1185">Reference proteome</keyword>
<evidence type="ECO:0000313" key="1">
    <source>
        <dbReference type="EMBL" id="MDM8324016.1"/>
    </source>
</evidence>
<comment type="caution">
    <text evidence="1">The sequence shown here is derived from an EMBL/GenBank/DDBJ whole genome shotgun (WGS) entry which is preliminary data.</text>
</comment>
<dbReference type="EMBL" id="JAUDEN010000002">
    <property type="protein sequence ID" value="MDM8324016.1"/>
    <property type="molecule type" value="Genomic_DNA"/>
</dbReference>
<sequence>MEYVTSPNLKSPMLLNKYIGFTLEEMDLAGEIITKALEKELAKTKKRYEKYLSIQEIGEATTRQQTILYNVEQRYNELDTLVHDLKGLIDLSKKLRDPNRLKPNMGEQGGHI</sequence>
<gene>
    <name evidence="1" type="ORF">QUW60_02010</name>
</gene>
<reference evidence="1 2" key="1">
    <citation type="submission" date="2023-06" db="EMBL/GenBank/DDBJ databases">
        <authorList>
            <person name="Zeman M."/>
            <person name="Kubasova T."/>
            <person name="Jahodarova E."/>
            <person name="Nykrynova M."/>
            <person name="Rychlik I."/>
        </authorList>
    </citation>
    <scope>NUCLEOTIDE SEQUENCE [LARGE SCALE GENOMIC DNA]</scope>
    <source>
        <strain evidence="1 2">109_WCHN</strain>
    </source>
</reference>
<reference evidence="2" key="2">
    <citation type="submission" date="2023-07" db="EMBL/GenBank/DDBJ databases">
        <title>Identification and characterization of horizontal gene transfer across gut microbiota members of farm animals based on homology search.</title>
        <authorList>
            <person name="Schwarzerova J."/>
            <person name="Nykrynova M."/>
            <person name="Jureckova K."/>
            <person name="Cejkova D."/>
            <person name="Rychlik I."/>
        </authorList>
    </citation>
    <scope>NUCLEOTIDE SEQUENCE [LARGE SCALE GENOMIC DNA]</scope>
    <source>
        <strain evidence="2">109_WCHN</strain>
    </source>
</reference>
<dbReference type="Proteomes" id="UP001169458">
    <property type="component" value="Unassembled WGS sequence"/>
</dbReference>
<proteinExistence type="predicted"/>
<organism evidence="1 2">
    <name type="scientific">Bacteroides gallinaceum</name>
    <dbReference type="NCBI Taxonomy" id="1462571"/>
    <lineage>
        <taxon>Bacteria</taxon>
        <taxon>Pseudomonadati</taxon>
        <taxon>Bacteroidota</taxon>
        <taxon>Bacteroidia</taxon>
        <taxon>Bacteroidales</taxon>
        <taxon>Bacteroidaceae</taxon>
        <taxon>Bacteroides</taxon>
    </lineage>
</organism>
<accession>A0ABT7VCJ4</accession>
<name>A0ABT7VCJ4_9BACE</name>
<dbReference type="RefSeq" id="WP_289558254.1">
    <property type="nucleotide sequence ID" value="NZ_JAUDEN010000002.1"/>
</dbReference>
<protein>
    <submittedName>
        <fullName evidence="1">Uncharacterized protein</fullName>
    </submittedName>
</protein>
<evidence type="ECO:0000313" key="2">
    <source>
        <dbReference type="Proteomes" id="UP001169458"/>
    </source>
</evidence>